<feature type="transmembrane region" description="Helical" evidence="1">
    <location>
        <begin position="33"/>
        <end position="50"/>
    </location>
</feature>
<dbReference type="InterPro" id="IPR007563">
    <property type="entry name" value="DUF554"/>
</dbReference>
<dbReference type="PANTHER" id="PTHR36111:SF2">
    <property type="entry name" value="INNER MEMBRANE PROTEIN"/>
    <property type="match status" value="1"/>
</dbReference>
<dbReference type="Pfam" id="PF04474">
    <property type="entry name" value="DUF554"/>
    <property type="match status" value="1"/>
</dbReference>
<accession>A0A354YX80</accession>
<name>A0A354YX80_9FIRM</name>
<feature type="transmembrane region" description="Helical" evidence="1">
    <location>
        <begin position="56"/>
        <end position="74"/>
    </location>
</feature>
<feature type="transmembrane region" description="Helical" evidence="1">
    <location>
        <begin position="95"/>
        <end position="118"/>
    </location>
</feature>
<dbReference type="Proteomes" id="UP000263273">
    <property type="component" value="Unassembled WGS sequence"/>
</dbReference>
<feature type="transmembrane region" description="Helical" evidence="1">
    <location>
        <begin position="180"/>
        <end position="201"/>
    </location>
</feature>
<evidence type="ECO:0000256" key="1">
    <source>
        <dbReference type="SAM" id="Phobius"/>
    </source>
</evidence>
<dbReference type="RefSeq" id="WP_061214190.1">
    <property type="nucleotide sequence ID" value="NZ_DHSN01000016.1"/>
</dbReference>
<feature type="transmembrane region" description="Helical" evidence="1">
    <location>
        <begin position="207"/>
        <end position="224"/>
    </location>
</feature>
<keyword evidence="1" id="KW-0472">Membrane</keyword>
<feature type="transmembrane region" description="Helical" evidence="1">
    <location>
        <begin position="138"/>
        <end position="160"/>
    </location>
</feature>
<dbReference type="STRING" id="378794.GCA_001570625_01722"/>
<comment type="caution">
    <text evidence="2">The sequence shown here is derived from an EMBL/GenBank/DDBJ whole genome shotgun (WGS) entry which is preliminary data.</text>
</comment>
<dbReference type="AlphaFoldDB" id="A0A354YX80"/>
<keyword evidence="1" id="KW-1133">Transmembrane helix</keyword>
<sequence length="225" mass="23694">MTGTLINAGAIVAAGAVGLLLRRGIPENISRSLQDAMGLLILIIGIQYGLKTENLVVVGLSLALGTVFGEWRNWEGKLENTGKRLERLLGQEENLFVKGFVSATLVFCVGAMAILGALQDGLTHNYDILLVKSMLDGIMAMIFAASMGVGVLFSALPLLLYQGAISLGAGFLKPLLTDPVINNLTGLGGIIIAGIGLNTLGLARIRLANLLPGLLLVPLLMFLFK</sequence>
<dbReference type="PANTHER" id="PTHR36111">
    <property type="entry name" value="INNER MEMBRANE PROTEIN-RELATED"/>
    <property type="match status" value="1"/>
</dbReference>
<protein>
    <submittedName>
        <fullName evidence="2">DUF554 domain-containing protein</fullName>
    </submittedName>
</protein>
<evidence type="ECO:0000313" key="3">
    <source>
        <dbReference type="Proteomes" id="UP000263273"/>
    </source>
</evidence>
<evidence type="ECO:0000313" key="2">
    <source>
        <dbReference type="EMBL" id="HBK53960.1"/>
    </source>
</evidence>
<gene>
    <name evidence="2" type="ORF">DDZ44_08500</name>
</gene>
<reference evidence="2 3" key="1">
    <citation type="journal article" date="2018" name="Nat. Biotechnol.">
        <title>A standardized bacterial taxonomy based on genome phylogeny substantially revises the tree of life.</title>
        <authorList>
            <person name="Parks D.H."/>
            <person name="Chuvochina M."/>
            <person name="Waite D.W."/>
            <person name="Rinke C."/>
            <person name="Skarshewski A."/>
            <person name="Chaumeil P.A."/>
            <person name="Hugenholtz P."/>
        </authorList>
    </citation>
    <scope>NUCLEOTIDE SEQUENCE [LARGE SCALE GENOMIC DNA]</scope>
    <source>
        <strain evidence="2">UBA10948</strain>
    </source>
</reference>
<organism evidence="2 3">
    <name type="scientific">Syntrophomonas wolfei</name>
    <dbReference type="NCBI Taxonomy" id="863"/>
    <lineage>
        <taxon>Bacteria</taxon>
        <taxon>Bacillati</taxon>
        <taxon>Bacillota</taxon>
        <taxon>Clostridia</taxon>
        <taxon>Eubacteriales</taxon>
        <taxon>Syntrophomonadaceae</taxon>
        <taxon>Syntrophomonas</taxon>
    </lineage>
</organism>
<keyword evidence="1" id="KW-0812">Transmembrane</keyword>
<feature type="transmembrane region" description="Helical" evidence="1">
    <location>
        <begin position="6"/>
        <end position="21"/>
    </location>
</feature>
<proteinExistence type="predicted"/>
<dbReference type="EMBL" id="DNZF01000184">
    <property type="protein sequence ID" value="HBK53960.1"/>
    <property type="molecule type" value="Genomic_DNA"/>
</dbReference>